<proteinExistence type="predicted"/>
<sequence length="78" mass="9059">MGARCWEETRPDPEGVKPAKGERGKGRVSRRNGTRHSMVQLGRRGRKVSRRRKRPKEDARAECVRREEADRESCRRGS</sequence>
<reference evidence="2" key="1">
    <citation type="journal article" date="2022" name="bioRxiv">
        <title>Sequencing and chromosome-scale assembly of the giantPleurodeles waltlgenome.</title>
        <authorList>
            <person name="Brown T."/>
            <person name="Elewa A."/>
            <person name="Iarovenko S."/>
            <person name="Subramanian E."/>
            <person name="Araus A.J."/>
            <person name="Petzold A."/>
            <person name="Susuki M."/>
            <person name="Suzuki K.-i.T."/>
            <person name="Hayashi T."/>
            <person name="Toyoda A."/>
            <person name="Oliveira C."/>
            <person name="Osipova E."/>
            <person name="Leigh N.D."/>
            <person name="Simon A."/>
            <person name="Yun M.H."/>
        </authorList>
    </citation>
    <scope>NUCLEOTIDE SEQUENCE</scope>
    <source>
        <strain evidence="2">20211129_DDA</strain>
        <tissue evidence="2">Liver</tissue>
    </source>
</reference>
<protein>
    <submittedName>
        <fullName evidence="2">Uncharacterized protein</fullName>
    </submittedName>
</protein>
<name>A0AAV7LKA6_PLEWA</name>
<organism evidence="2 3">
    <name type="scientific">Pleurodeles waltl</name>
    <name type="common">Iberian ribbed newt</name>
    <dbReference type="NCBI Taxonomy" id="8319"/>
    <lineage>
        <taxon>Eukaryota</taxon>
        <taxon>Metazoa</taxon>
        <taxon>Chordata</taxon>
        <taxon>Craniata</taxon>
        <taxon>Vertebrata</taxon>
        <taxon>Euteleostomi</taxon>
        <taxon>Amphibia</taxon>
        <taxon>Batrachia</taxon>
        <taxon>Caudata</taxon>
        <taxon>Salamandroidea</taxon>
        <taxon>Salamandridae</taxon>
        <taxon>Pleurodelinae</taxon>
        <taxon>Pleurodeles</taxon>
    </lineage>
</organism>
<evidence type="ECO:0000313" key="3">
    <source>
        <dbReference type="Proteomes" id="UP001066276"/>
    </source>
</evidence>
<feature type="compositionally biased region" description="Basic residues" evidence="1">
    <location>
        <begin position="43"/>
        <end position="54"/>
    </location>
</feature>
<dbReference type="EMBL" id="JANPWB010000015">
    <property type="protein sequence ID" value="KAJ1090955.1"/>
    <property type="molecule type" value="Genomic_DNA"/>
</dbReference>
<evidence type="ECO:0000256" key="1">
    <source>
        <dbReference type="SAM" id="MobiDB-lite"/>
    </source>
</evidence>
<dbReference type="AlphaFoldDB" id="A0AAV7LKA6"/>
<feature type="compositionally biased region" description="Basic and acidic residues" evidence="1">
    <location>
        <begin position="1"/>
        <end position="25"/>
    </location>
</feature>
<evidence type="ECO:0000313" key="2">
    <source>
        <dbReference type="EMBL" id="KAJ1090955.1"/>
    </source>
</evidence>
<keyword evidence="3" id="KW-1185">Reference proteome</keyword>
<comment type="caution">
    <text evidence="2">The sequence shown here is derived from an EMBL/GenBank/DDBJ whole genome shotgun (WGS) entry which is preliminary data.</text>
</comment>
<feature type="compositionally biased region" description="Basic and acidic residues" evidence="1">
    <location>
        <begin position="55"/>
        <end position="78"/>
    </location>
</feature>
<dbReference type="Proteomes" id="UP001066276">
    <property type="component" value="Chromosome 11"/>
</dbReference>
<accession>A0AAV7LKA6</accession>
<gene>
    <name evidence="2" type="ORF">NDU88_004083</name>
</gene>
<feature type="region of interest" description="Disordered" evidence="1">
    <location>
        <begin position="1"/>
        <end position="78"/>
    </location>
</feature>